<dbReference type="SUPFAM" id="SSF88713">
    <property type="entry name" value="Glycoside hydrolase/deacetylase"/>
    <property type="match status" value="1"/>
</dbReference>
<dbReference type="EMBL" id="LT906446">
    <property type="protein sequence ID" value="SNU93716.1"/>
    <property type="molecule type" value="Genomic_DNA"/>
</dbReference>
<protein>
    <submittedName>
        <fullName evidence="4">Poly-beta-1,6-N-acetyl-D-glucosamine N-deacetylase</fullName>
        <ecNumber evidence="4">3.5.1.-</ecNumber>
    </submittedName>
</protein>
<dbReference type="PROSITE" id="PS51677">
    <property type="entry name" value="NODB"/>
    <property type="match status" value="1"/>
</dbReference>
<reference evidence="4 5" key="1">
    <citation type="submission" date="2017-06" db="EMBL/GenBank/DDBJ databases">
        <authorList>
            <consortium name="Pathogen Informatics"/>
        </authorList>
    </citation>
    <scope>NUCLEOTIDE SEQUENCE [LARGE SCALE GENOMIC DNA]</scope>
    <source>
        <strain evidence="4 5">NCTC10570</strain>
    </source>
</reference>
<dbReference type="GO" id="GO:0005975">
    <property type="term" value="P:carbohydrate metabolic process"/>
    <property type="evidence" value="ECO:0007669"/>
    <property type="project" value="InterPro"/>
</dbReference>
<dbReference type="GeneID" id="78506110"/>
<keyword evidence="4" id="KW-0378">Hydrolase</keyword>
<evidence type="ECO:0000256" key="2">
    <source>
        <dbReference type="ARBA" id="ARBA00022729"/>
    </source>
</evidence>
<feature type="domain" description="NodB homology" evidence="3">
    <location>
        <begin position="78"/>
        <end position="271"/>
    </location>
</feature>
<keyword evidence="5" id="KW-1185">Reference proteome</keyword>
<accession>A0A239T816</accession>
<evidence type="ECO:0000313" key="4">
    <source>
        <dbReference type="EMBL" id="SNU93716.1"/>
    </source>
</evidence>
<proteinExistence type="predicted"/>
<dbReference type="PANTHER" id="PTHR34216">
    <property type="match status" value="1"/>
</dbReference>
<sequence>MFVGVIFCVILVLLYFKFKNYVPILMYHRIANVPGDRNSLPEEKFEEQLKFLAENNYTTITPDMLYEHYTKHKPLPKKSVMLTFDDGYHDNYTKALPLLQKYNMKAVVFPIYNWIGKPNKWENFGKKETTTMTQEELHSWLKAGMDIQPHTLNHPFLTECKDEELEKEILNSKQGFEKLLDKPMNYLCYPYGFFDKRVIEVVKKADYKMAFAIFDNVSLWHINLFALPRIPIPSHQKMWEFKLKVSSINVIFVAMRKWERDFKRFKRKIFK</sequence>
<dbReference type="CDD" id="cd10918">
    <property type="entry name" value="CE4_NodB_like_5s_6s"/>
    <property type="match status" value="1"/>
</dbReference>
<dbReference type="GO" id="GO:0005576">
    <property type="term" value="C:extracellular region"/>
    <property type="evidence" value="ECO:0007669"/>
    <property type="project" value="UniProtKB-SubCell"/>
</dbReference>
<evidence type="ECO:0000256" key="1">
    <source>
        <dbReference type="ARBA" id="ARBA00004613"/>
    </source>
</evidence>
<dbReference type="InterPro" id="IPR002509">
    <property type="entry name" value="NODB_dom"/>
</dbReference>
<organism evidence="4 5">
    <name type="scientific">Megamonas hypermegale</name>
    <dbReference type="NCBI Taxonomy" id="158847"/>
    <lineage>
        <taxon>Bacteria</taxon>
        <taxon>Bacillati</taxon>
        <taxon>Bacillota</taxon>
        <taxon>Negativicutes</taxon>
        <taxon>Selenomonadales</taxon>
        <taxon>Selenomonadaceae</taxon>
        <taxon>Megamonas</taxon>
    </lineage>
</organism>
<dbReference type="RefSeq" id="WP_027890660.1">
    <property type="nucleotide sequence ID" value="NZ_LT906446.1"/>
</dbReference>
<dbReference type="InterPro" id="IPR011330">
    <property type="entry name" value="Glyco_hydro/deAcase_b/a-brl"/>
</dbReference>
<evidence type="ECO:0000259" key="3">
    <source>
        <dbReference type="PROSITE" id="PS51677"/>
    </source>
</evidence>
<dbReference type="eggNOG" id="COG0726">
    <property type="taxonomic scope" value="Bacteria"/>
</dbReference>
<dbReference type="GO" id="GO:0016810">
    <property type="term" value="F:hydrolase activity, acting on carbon-nitrogen (but not peptide) bonds"/>
    <property type="evidence" value="ECO:0007669"/>
    <property type="project" value="InterPro"/>
</dbReference>
<dbReference type="Gene3D" id="3.20.20.370">
    <property type="entry name" value="Glycoside hydrolase/deacetylase"/>
    <property type="match status" value="1"/>
</dbReference>
<dbReference type="AlphaFoldDB" id="A0A239T816"/>
<dbReference type="Pfam" id="PF01522">
    <property type="entry name" value="Polysacc_deac_1"/>
    <property type="match status" value="1"/>
</dbReference>
<keyword evidence="2" id="KW-0732">Signal</keyword>
<comment type="subcellular location">
    <subcellularLocation>
        <location evidence="1">Secreted</location>
    </subcellularLocation>
</comment>
<name>A0A239T816_9FIRM</name>
<dbReference type="EC" id="3.5.1.-" evidence="4"/>
<dbReference type="InterPro" id="IPR051398">
    <property type="entry name" value="Polysacch_Deacetylase"/>
</dbReference>
<evidence type="ECO:0000313" key="5">
    <source>
        <dbReference type="Proteomes" id="UP000215383"/>
    </source>
</evidence>
<dbReference type="PANTHER" id="PTHR34216:SF3">
    <property type="entry name" value="POLY-BETA-1,6-N-ACETYL-D-GLUCOSAMINE N-DEACETYLASE"/>
    <property type="match status" value="1"/>
</dbReference>
<dbReference type="Proteomes" id="UP000215383">
    <property type="component" value="Chromosome 1"/>
</dbReference>
<gene>
    <name evidence="4" type="primary">pgaB_1</name>
    <name evidence="4" type="ORF">SAMEA4364220_00063</name>
</gene>